<dbReference type="OrthoDB" id="4735704at2"/>
<dbReference type="Proteomes" id="UP000192441">
    <property type="component" value="Unassembled WGS sequence"/>
</dbReference>
<accession>A0A7I7W3C7</accession>
<sequence length="112" mass="11580">MSTGWRHLADAVMGNVAAPVGAVVVEEWGDALTPQAFRLFYGPTHTVELEHGQTVEVITRGAQSANGGIEESGILVYGGSDDAMPPDAARKLAAALIAAADEVDRFAGTESA</sequence>
<evidence type="ECO:0000313" key="2">
    <source>
        <dbReference type="EMBL" id="ORA33621.1"/>
    </source>
</evidence>
<reference evidence="2 3" key="1">
    <citation type="submission" date="2016-12" db="EMBL/GenBank/DDBJ databases">
        <title>The new phylogeny of genus Mycobacterium.</title>
        <authorList>
            <person name="Tortoli E."/>
            <person name="Trovato A."/>
            <person name="Cirillo D.M."/>
        </authorList>
    </citation>
    <scope>NUCLEOTIDE SEQUENCE [LARGE SCALE GENOMIC DNA]</scope>
    <source>
        <strain evidence="2 3">DSM 44624</strain>
    </source>
</reference>
<keyword evidence="4" id="KW-1185">Reference proteome</keyword>
<reference evidence="1 4" key="2">
    <citation type="journal article" date="2019" name="Emerg. Microbes Infect.">
        <title>Comprehensive subspecies identification of 175 nontuberculous mycobacteria species based on 7547 genomic profiles.</title>
        <authorList>
            <person name="Matsumoto Y."/>
            <person name="Kinjo T."/>
            <person name="Motooka D."/>
            <person name="Nabeya D."/>
            <person name="Jung N."/>
            <person name="Uechi K."/>
            <person name="Horii T."/>
            <person name="Iida T."/>
            <person name="Fujita J."/>
            <person name="Nakamura S."/>
        </authorList>
    </citation>
    <scope>NUCLEOTIDE SEQUENCE [LARGE SCALE GENOMIC DNA]</scope>
    <source>
        <strain evidence="1 4">JCM 12687</strain>
    </source>
</reference>
<gene>
    <name evidence="2" type="ORF">BST20_22415</name>
    <name evidence="1" type="ORF">MBRA_17850</name>
</gene>
<dbReference type="AlphaFoldDB" id="A0A7I7W3C7"/>
<dbReference type="Proteomes" id="UP000467379">
    <property type="component" value="Chromosome"/>
</dbReference>
<proteinExistence type="predicted"/>
<dbReference type="EMBL" id="AP022606">
    <property type="protein sequence ID" value="BBZ11590.1"/>
    <property type="molecule type" value="Genomic_DNA"/>
</dbReference>
<dbReference type="RefSeq" id="WP_083133602.1">
    <property type="nucleotide sequence ID" value="NZ_AP022606.1"/>
</dbReference>
<protein>
    <submittedName>
        <fullName evidence="2">Uncharacterized protein</fullName>
    </submittedName>
</protein>
<organism evidence="2 3">
    <name type="scientific">Mycobacterium branderi</name>
    <dbReference type="NCBI Taxonomy" id="43348"/>
    <lineage>
        <taxon>Bacteria</taxon>
        <taxon>Bacillati</taxon>
        <taxon>Actinomycetota</taxon>
        <taxon>Actinomycetes</taxon>
        <taxon>Mycobacteriales</taxon>
        <taxon>Mycobacteriaceae</taxon>
        <taxon>Mycobacterium</taxon>
    </lineage>
</organism>
<evidence type="ECO:0000313" key="3">
    <source>
        <dbReference type="Proteomes" id="UP000192441"/>
    </source>
</evidence>
<evidence type="ECO:0000313" key="4">
    <source>
        <dbReference type="Proteomes" id="UP000467379"/>
    </source>
</evidence>
<reference evidence="1" key="3">
    <citation type="submission" date="2020-02" db="EMBL/GenBank/DDBJ databases">
        <authorList>
            <person name="Matsumoto Y."/>
            <person name="Motooka D."/>
            <person name="Nakamura S."/>
        </authorList>
    </citation>
    <scope>NUCLEOTIDE SEQUENCE</scope>
    <source>
        <strain evidence="1">JCM 12687</strain>
    </source>
</reference>
<name>A0A7I7W3C7_9MYCO</name>
<evidence type="ECO:0000313" key="1">
    <source>
        <dbReference type="EMBL" id="BBZ11590.1"/>
    </source>
</evidence>
<dbReference type="EMBL" id="MVHM01000018">
    <property type="protein sequence ID" value="ORA33621.1"/>
    <property type="molecule type" value="Genomic_DNA"/>
</dbReference>